<dbReference type="OrthoDB" id="2115177at2759"/>
<dbReference type="PANTHER" id="PTHR31145">
    <property type="entry name" value="INTEGRAL MEMBRANE PROTEIN (AFU_ORTHOLOGUE AFUA_7G01610)"/>
    <property type="match status" value="1"/>
</dbReference>
<feature type="compositionally biased region" description="Polar residues" evidence="1">
    <location>
        <begin position="808"/>
        <end position="826"/>
    </location>
</feature>
<feature type="transmembrane region" description="Helical" evidence="2">
    <location>
        <begin position="150"/>
        <end position="171"/>
    </location>
</feature>
<feature type="region of interest" description="Disordered" evidence="1">
    <location>
        <begin position="1421"/>
        <end position="1464"/>
    </location>
</feature>
<feature type="transmembrane region" description="Helical" evidence="2">
    <location>
        <begin position="468"/>
        <end position="488"/>
    </location>
</feature>
<dbReference type="Proteomes" id="UP000738359">
    <property type="component" value="Unassembled WGS sequence"/>
</dbReference>
<feature type="region of interest" description="Disordered" evidence="1">
    <location>
        <begin position="708"/>
        <end position="784"/>
    </location>
</feature>
<feature type="region of interest" description="Disordered" evidence="1">
    <location>
        <begin position="1160"/>
        <end position="1191"/>
    </location>
</feature>
<dbReference type="InterPro" id="IPR040241">
    <property type="entry name" value="TRP_Flc/Pkd2-like"/>
</dbReference>
<feature type="compositionally biased region" description="Polar residues" evidence="1">
    <location>
        <begin position="958"/>
        <end position="970"/>
    </location>
</feature>
<evidence type="ECO:0000256" key="2">
    <source>
        <dbReference type="SAM" id="Phobius"/>
    </source>
</evidence>
<feature type="region of interest" description="Disordered" evidence="1">
    <location>
        <begin position="920"/>
        <end position="939"/>
    </location>
</feature>
<dbReference type="GO" id="GO:0016020">
    <property type="term" value="C:membrane"/>
    <property type="evidence" value="ECO:0007669"/>
    <property type="project" value="TreeGrafter"/>
</dbReference>
<feature type="domain" description="TRP C-terminal" evidence="3">
    <location>
        <begin position="435"/>
        <end position="640"/>
    </location>
</feature>
<feature type="compositionally biased region" description="Low complexity" evidence="1">
    <location>
        <begin position="708"/>
        <end position="720"/>
    </location>
</feature>
<protein>
    <recommendedName>
        <fullName evidence="3">TRP C-terminal domain-containing protein</fullName>
    </recommendedName>
</protein>
<feature type="region of interest" description="Disordered" evidence="1">
    <location>
        <begin position="855"/>
        <end position="895"/>
    </location>
</feature>
<feature type="compositionally biased region" description="Polar residues" evidence="1">
    <location>
        <begin position="1175"/>
        <end position="1191"/>
    </location>
</feature>
<feature type="region of interest" description="Disordered" evidence="1">
    <location>
        <begin position="1247"/>
        <end position="1308"/>
    </location>
</feature>
<feature type="transmembrane region" description="Helical" evidence="2">
    <location>
        <begin position="574"/>
        <end position="593"/>
    </location>
</feature>
<evidence type="ECO:0000259" key="3">
    <source>
        <dbReference type="Pfam" id="PF06011"/>
    </source>
</evidence>
<feature type="compositionally biased region" description="Polar residues" evidence="1">
    <location>
        <begin position="1422"/>
        <end position="1433"/>
    </location>
</feature>
<dbReference type="GO" id="GO:0055085">
    <property type="term" value="P:transmembrane transport"/>
    <property type="evidence" value="ECO:0007669"/>
    <property type="project" value="TreeGrafter"/>
</dbReference>
<feature type="compositionally biased region" description="Basic and acidic residues" evidence="1">
    <location>
        <begin position="756"/>
        <end position="773"/>
    </location>
</feature>
<keyword evidence="2" id="KW-0812">Transmembrane</keyword>
<comment type="caution">
    <text evidence="4">The sequence shown here is derived from an EMBL/GenBank/DDBJ whole genome shotgun (WGS) entry which is preliminary data.</text>
</comment>
<dbReference type="InterPro" id="IPR010308">
    <property type="entry name" value="TRP_C"/>
</dbReference>
<feature type="transmembrane region" description="Helical" evidence="2">
    <location>
        <begin position="605"/>
        <end position="630"/>
    </location>
</feature>
<proteinExistence type="predicted"/>
<keyword evidence="5" id="KW-1185">Reference proteome</keyword>
<feature type="compositionally biased region" description="Basic and acidic residues" evidence="1">
    <location>
        <begin position="865"/>
        <end position="875"/>
    </location>
</feature>
<feature type="compositionally biased region" description="Pro residues" evidence="1">
    <location>
        <begin position="1293"/>
        <end position="1302"/>
    </location>
</feature>
<sequence length="1546" mass="165368">MLLRAVDAWPYVDCAGPNPIFSLQQVVAHYDRSNNSIGLLLQGNFTDTYWAQGYSEAATSQWRTSIQTTIMGTQLYRSEGPACMQGGGMIVGGCPTAPGFGTIQTSFNNVSQAAPFAELMVAMQIIGSNNQSIVCVAVLLEQTMTEVNTAISLLPLALALFSGAISLVATIMRASIGSGFLGAVASYGLPTEAVSVHTPGLFDIIFYTQFMVMTGQLSLNYPSFYSTFTALFHWSFLQFKDTLIGKGPANATQVLTYQGAGSVNQMRAQIYVPGNRSKFASKSASSTPSSIEVQKRSFLMDMEQPEGQAPLPAIGTAQAAALLAYTTLSPTPVAAENLMRRQEPFSETFTLFSPPPSPSPTPEPSPSEPPFTSTTSSSSTTSKTSSSSSSSSRSRSAGGRPTPAPSRTPPLSPTASTVAPALIIPTITDPFTNTRNLIRLWSLLYTPLALTAMYQLTISGGAGLTTGAAAALLLFSVGATVFFTWRVLRASSELLLFDDLGTLLKYGTLYNTLSQEGTLFFLVTLLARFLWGLAVTMLSSFGVAQVAVLLVVEFGYMLVIAIKWPFSQSGDNKFHLFLSILRIVITGCSIAYLHSLEASPELRQLFAYIQMALHLAVFIVTFALSLWNLIQVCIFWKTRHSDSWKGPTKTYNFEDPIDGSEQGWGLGGRPLSSGGGSHTRGVRYGGEDDDDSGFSLVKTRRFTVQSYSSLGSSGHSARGASMRHTMHGSAPPHLMLQQPPLGGSDDDLSRFGSPAERYRQSRLTDHRRSRLAESDAAVSPTEESLLERRLDALTTLSANTAPAAGTSRLVTPSPSTLLDTASDTEASSRINPRLSMANTVRSSLPQRESYANLQRLSHQQAAPDPRTRRMSDITRDGPYLYNPRKDEKESASQAMMADRTEPTQSLWSSMKASIGNAFGRLGKRSAGSPSTDGSKPKAFEVMRPPRRTYEASERPASRTGSVAVNDETGSQVGGDRLRELNTLGISRFFQESDRGYERNRNLFVANPSAMISRTGSLVSTVSGAVGPSAAAPSMRLNRNGSGTAESIRTLQQARSRGPMTGTGSGHTLAGHTGTASISDRDSRRTSSALMIGTGSGSVNQLYPPRHSVESSNNIADALSIEAPLLLQGGGILKVSKGPEKAVQYWHKDSGQYAELSAEALRDQQSPQQRKALATTAESHSQGQPSPSTNVAASAGRMHEILGRMFSDRSVRLHSDPEQDADSIVSEDTASTFSGRYSIIGRRSLLQPRAQTTPHSPNQSPVQTRSTVSPPHQIEHGTVGLGQGEVNTHSPQHPRSPPQPQPQQPDDAHSVLGYDMLEPVMEDSDLDEPDLTPRQSKWDPLDVEGARAADGLPKVTIFDAAGTTAIAPEDAVKRASSASSAMMDKKRADSSLLMRTFSGSHHPSSAAAAGGSATAAALALRTGQPQPKKQNSLSGRPLQQPAHPSPLIRLGSPQPGQHLVSTASASASPSALAGVGDLSRQSSVQSGTSSRLDYLDANWLDHNPYDPGEYGDSALNRNASIATVKTEASYVTAMSRYPSDDEQDEDA</sequence>
<feature type="compositionally biased region" description="Polar residues" evidence="1">
    <location>
        <begin position="1248"/>
        <end position="1269"/>
    </location>
</feature>
<feature type="region of interest" description="Disordered" evidence="1">
    <location>
        <begin position="804"/>
        <end position="826"/>
    </location>
</feature>
<organism evidence="4 5">
    <name type="scientific">Mortierella alpina</name>
    <name type="common">Oleaginous fungus</name>
    <name type="synonym">Mortierella renispora</name>
    <dbReference type="NCBI Taxonomy" id="64518"/>
    <lineage>
        <taxon>Eukaryota</taxon>
        <taxon>Fungi</taxon>
        <taxon>Fungi incertae sedis</taxon>
        <taxon>Mucoromycota</taxon>
        <taxon>Mortierellomycotina</taxon>
        <taxon>Mortierellomycetes</taxon>
        <taxon>Mortierellales</taxon>
        <taxon>Mortierellaceae</taxon>
        <taxon>Mortierella</taxon>
    </lineage>
</organism>
<keyword evidence="2" id="KW-1133">Transmembrane helix</keyword>
<dbReference type="PANTHER" id="PTHR31145:SF6">
    <property type="entry name" value="INTEGRAL MEMBRANE PROTEIN (AFU_ORTHOLOGUE AFUA_7G01610)"/>
    <property type="match status" value="1"/>
</dbReference>
<feature type="region of interest" description="Disordered" evidence="1">
    <location>
        <begin position="948"/>
        <end position="974"/>
    </location>
</feature>
<name>A0A9P6J0Q5_MORAP</name>
<accession>A0A9P6J0Q5</accession>
<feature type="compositionally biased region" description="Gly residues" evidence="1">
    <location>
        <begin position="664"/>
        <end position="678"/>
    </location>
</feature>
<dbReference type="Pfam" id="PF06011">
    <property type="entry name" value="TRP"/>
    <property type="match status" value="2"/>
</dbReference>
<gene>
    <name evidence="4" type="ORF">BGZ70_000623</name>
</gene>
<evidence type="ECO:0000256" key="1">
    <source>
        <dbReference type="SAM" id="MobiDB-lite"/>
    </source>
</evidence>
<feature type="region of interest" description="Disordered" evidence="1">
    <location>
        <begin position="1055"/>
        <end position="1084"/>
    </location>
</feature>
<dbReference type="EMBL" id="JAAAHY010001125">
    <property type="protein sequence ID" value="KAF9952370.1"/>
    <property type="molecule type" value="Genomic_DNA"/>
</dbReference>
<feature type="transmembrane region" description="Helical" evidence="2">
    <location>
        <begin position="437"/>
        <end position="456"/>
    </location>
</feature>
<evidence type="ECO:0000313" key="4">
    <source>
        <dbReference type="EMBL" id="KAF9952370.1"/>
    </source>
</evidence>
<evidence type="ECO:0000313" key="5">
    <source>
        <dbReference type="Proteomes" id="UP000738359"/>
    </source>
</evidence>
<feature type="region of interest" description="Disordered" evidence="1">
    <location>
        <begin position="664"/>
        <end position="687"/>
    </location>
</feature>
<feature type="compositionally biased region" description="Low complexity" evidence="1">
    <location>
        <begin position="370"/>
        <end position="396"/>
    </location>
</feature>
<feature type="region of interest" description="Disordered" evidence="1">
    <location>
        <begin position="1469"/>
        <end position="1488"/>
    </location>
</feature>
<feature type="compositionally biased region" description="Pro residues" evidence="1">
    <location>
        <begin position="402"/>
        <end position="412"/>
    </location>
</feature>
<feature type="compositionally biased region" description="Pro residues" evidence="1">
    <location>
        <begin position="353"/>
        <end position="369"/>
    </location>
</feature>
<feature type="domain" description="TRP C-terminal" evidence="3">
    <location>
        <begin position="162"/>
        <end position="243"/>
    </location>
</feature>
<keyword evidence="2" id="KW-0472">Membrane</keyword>
<reference evidence="4" key="1">
    <citation type="journal article" date="2020" name="Fungal Divers.">
        <title>Resolving the Mortierellaceae phylogeny through synthesis of multi-gene phylogenetics and phylogenomics.</title>
        <authorList>
            <person name="Vandepol N."/>
            <person name="Liber J."/>
            <person name="Desiro A."/>
            <person name="Na H."/>
            <person name="Kennedy M."/>
            <person name="Barry K."/>
            <person name="Grigoriev I.V."/>
            <person name="Miller A.N."/>
            <person name="O'Donnell K."/>
            <person name="Stajich J.E."/>
            <person name="Bonito G."/>
        </authorList>
    </citation>
    <scope>NUCLEOTIDE SEQUENCE</scope>
    <source>
        <strain evidence="4">CK1249</strain>
    </source>
</reference>
<feature type="region of interest" description="Disordered" evidence="1">
    <location>
        <begin position="348"/>
        <end position="415"/>
    </location>
</feature>